<comment type="caution">
    <text evidence="1">The sequence shown here is derived from an EMBL/GenBank/DDBJ whole genome shotgun (WGS) entry which is preliminary data.</text>
</comment>
<proteinExistence type="predicted"/>
<dbReference type="AlphaFoldDB" id="A0AAV5HRD0"/>
<gene>
    <name evidence="1" type="ORF">SLEP1_g2440</name>
</gene>
<protein>
    <submittedName>
        <fullName evidence="1">Uncharacterized protein</fullName>
    </submittedName>
</protein>
<evidence type="ECO:0000313" key="2">
    <source>
        <dbReference type="Proteomes" id="UP001054252"/>
    </source>
</evidence>
<evidence type="ECO:0000313" key="1">
    <source>
        <dbReference type="EMBL" id="GKU88139.1"/>
    </source>
</evidence>
<keyword evidence="2" id="KW-1185">Reference proteome</keyword>
<organism evidence="1 2">
    <name type="scientific">Rubroshorea leprosula</name>
    <dbReference type="NCBI Taxonomy" id="152421"/>
    <lineage>
        <taxon>Eukaryota</taxon>
        <taxon>Viridiplantae</taxon>
        <taxon>Streptophyta</taxon>
        <taxon>Embryophyta</taxon>
        <taxon>Tracheophyta</taxon>
        <taxon>Spermatophyta</taxon>
        <taxon>Magnoliopsida</taxon>
        <taxon>eudicotyledons</taxon>
        <taxon>Gunneridae</taxon>
        <taxon>Pentapetalae</taxon>
        <taxon>rosids</taxon>
        <taxon>malvids</taxon>
        <taxon>Malvales</taxon>
        <taxon>Dipterocarpaceae</taxon>
        <taxon>Rubroshorea</taxon>
    </lineage>
</organism>
<reference evidence="1 2" key="1">
    <citation type="journal article" date="2021" name="Commun. Biol.">
        <title>The genome of Shorea leprosula (Dipterocarpaceae) highlights the ecological relevance of drought in aseasonal tropical rainforests.</title>
        <authorList>
            <person name="Ng K.K.S."/>
            <person name="Kobayashi M.J."/>
            <person name="Fawcett J.A."/>
            <person name="Hatakeyama M."/>
            <person name="Paape T."/>
            <person name="Ng C.H."/>
            <person name="Ang C.C."/>
            <person name="Tnah L.H."/>
            <person name="Lee C.T."/>
            <person name="Nishiyama T."/>
            <person name="Sese J."/>
            <person name="O'Brien M.J."/>
            <person name="Copetti D."/>
            <person name="Mohd Noor M.I."/>
            <person name="Ong R.C."/>
            <person name="Putra M."/>
            <person name="Sireger I.Z."/>
            <person name="Indrioko S."/>
            <person name="Kosugi Y."/>
            <person name="Izuno A."/>
            <person name="Isagi Y."/>
            <person name="Lee S.L."/>
            <person name="Shimizu K.K."/>
        </authorList>
    </citation>
    <scope>NUCLEOTIDE SEQUENCE [LARGE SCALE GENOMIC DNA]</scope>
    <source>
        <strain evidence="1">214</strain>
    </source>
</reference>
<dbReference type="Proteomes" id="UP001054252">
    <property type="component" value="Unassembled WGS sequence"/>
</dbReference>
<dbReference type="EMBL" id="BPVZ01000002">
    <property type="protein sequence ID" value="GKU88139.1"/>
    <property type="molecule type" value="Genomic_DNA"/>
</dbReference>
<name>A0AAV5HRD0_9ROSI</name>
<sequence>MYQHSPPTKSLSQFHPNSRDQRLMETSLVVDVISAVSRMQCKQFWVMNYIIYHYRFQYISKHYFWHVLYCTYTLHGSYALIPCGIRNRTAE</sequence>
<accession>A0AAV5HRD0</accession>